<dbReference type="STRING" id="76595.SAMN05660313_01315"/>
<evidence type="ECO:0000259" key="2">
    <source>
        <dbReference type="Pfam" id="PF06452"/>
    </source>
</evidence>
<feature type="domain" description="Carbohydrate-binding" evidence="2">
    <location>
        <begin position="48"/>
        <end position="203"/>
    </location>
</feature>
<dbReference type="CDD" id="cd09620">
    <property type="entry name" value="CBM9_like_3"/>
    <property type="match status" value="1"/>
</dbReference>
<dbReference type="PANTHER" id="PTHR35532:SF5">
    <property type="entry name" value="CARBOHYDRATE-BINDING DOMAIN-CONTAINING PROTEIN"/>
    <property type="match status" value="1"/>
</dbReference>
<keyword evidence="1" id="KW-0732">Signal</keyword>
<dbReference type="GO" id="GO:0016052">
    <property type="term" value="P:carbohydrate catabolic process"/>
    <property type="evidence" value="ECO:0007669"/>
    <property type="project" value="InterPro"/>
</dbReference>
<dbReference type="SUPFAM" id="SSF49344">
    <property type="entry name" value="CBD9-like"/>
    <property type="match status" value="1"/>
</dbReference>
<keyword evidence="4" id="KW-1185">Reference proteome</keyword>
<dbReference type="InterPro" id="IPR010502">
    <property type="entry name" value="Carb-bd_dom_fam9"/>
</dbReference>
<dbReference type="Gene3D" id="2.60.40.1190">
    <property type="match status" value="1"/>
</dbReference>
<gene>
    <name evidence="3" type="ORF">SAMN05660313_01315</name>
</gene>
<protein>
    <submittedName>
        <fullName evidence="3">Carbohydrate family 9 binding domain-like</fullName>
    </submittedName>
</protein>
<dbReference type="AlphaFoldDB" id="A0A1K1NRL9"/>
<dbReference type="GO" id="GO:0030246">
    <property type="term" value="F:carbohydrate binding"/>
    <property type="evidence" value="ECO:0007669"/>
    <property type="project" value="InterPro"/>
</dbReference>
<feature type="signal peptide" evidence="1">
    <location>
        <begin position="1"/>
        <end position="29"/>
    </location>
</feature>
<evidence type="ECO:0000313" key="3">
    <source>
        <dbReference type="EMBL" id="SFW37967.1"/>
    </source>
</evidence>
<accession>A0A1K1NRL9</accession>
<dbReference type="EMBL" id="FPIY01000002">
    <property type="protein sequence ID" value="SFW37967.1"/>
    <property type="molecule type" value="Genomic_DNA"/>
</dbReference>
<evidence type="ECO:0000256" key="1">
    <source>
        <dbReference type="SAM" id="SignalP"/>
    </source>
</evidence>
<dbReference type="GO" id="GO:0004553">
    <property type="term" value="F:hydrolase activity, hydrolyzing O-glycosyl compounds"/>
    <property type="evidence" value="ECO:0007669"/>
    <property type="project" value="InterPro"/>
</dbReference>
<dbReference type="OrthoDB" id="9786766at2"/>
<dbReference type="PANTHER" id="PTHR35532">
    <property type="entry name" value="SIMILAR TO POLYHYDROXYALKANOATE DEPOLYMERASE"/>
    <property type="match status" value="1"/>
</dbReference>
<sequence length="353" mass="40903">MSLDTSVKTKQKIAIFLFLLYLGCAAAAAQEAPKKYTAFKVLDSLIVDGLDTEKSWQNAEWSDVFIDIEGDKKANYATRVKMLWDAKYLYFFAKLEEPHIWGDITKRDAVIFYNNDFEIFIDPKGTTHNYMELEVNVLNTVWDLLLTKTYSQGGAAINNWDINGLKSAVHINGTLNNSSDTDKSWTVEIAIPWAAMLEPSNLKTIPVNDFWRINFSRVQWQHTIEDGKYAKKKDANGKVLPEYNWVWSPQGVINMHKPNKWGYVYFSDEVNGKQPKWNIPKDEHLKWYLYDVFLSFVYHKDESLIQSKKVLGKLIEPRLEKHTTGFNIWVKSPFTNKILVIKENGKFSSYEAE</sequence>
<evidence type="ECO:0000313" key="4">
    <source>
        <dbReference type="Proteomes" id="UP000183257"/>
    </source>
</evidence>
<reference evidence="4" key="1">
    <citation type="submission" date="2016-11" db="EMBL/GenBank/DDBJ databases">
        <authorList>
            <person name="Varghese N."/>
            <person name="Submissions S."/>
        </authorList>
    </citation>
    <scope>NUCLEOTIDE SEQUENCE [LARGE SCALE GENOMIC DNA]</scope>
    <source>
        <strain evidence="4">DSM 24786</strain>
    </source>
</reference>
<dbReference type="Proteomes" id="UP000183257">
    <property type="component" value="Unassembled WGS sequence"/>
</dbReference>
<dbReference type="RefSeq" id="WP_072303003.1">
    <property type="nucleotide sequence ID" value="NZ_FPIY01000002.1"/>
</dbReference>
<dbReference type="Pfam" id="PF06452">
    <property type="entry name" value="CBM9_1"/>
    <property type="match status" value="1"/>
</dbReference>
<name>A0A1K1NRL9_9FLAO</name>
<feature type="chain" id="PRO_5009666173" evidence="1">
    <location>
        <begin position="30"/>
        <end position="353"/>
    </location>
</feature>
<proteinExistence type="predicted"/>
<organism evidence="3 4">
    <name type="scientific">Cellulophaga fucicola</name>
    <dbReference type="NCBI Taxonomy" id="76595"/>
    <lineage>
        <taxon>Bacteria</taxon>
        <taxon>Pseudomonadati</taxon>
        <taxon>Bacteroidota</taxon>
        <taxon>Flavobacteriia</taxon>
        <taxon>Flavobacteriales</taxon>
        <taxon>Flavobacteriaceae</taxon>
        <taxon>Cellulophaga</taxon>
    </lineage>
</organism>